<protein>
    <recommendedName>
        <fullName evidence="4">Ubiquitin carrier protein</fullName>
    </recommendedName>
</protein>
<feature type="transmembrane region" description="Helical" evidence="1">
    <location>
        <begin position="256"/>
        <end position="283"/>
    </location>
</feature>
<evidence type="ECO:0000313" key="3">
    <source>
        <dbReference type="Proteomes" id="UP000800038"/>
    </source>
</evidence>
<gene>
    <name evidence="2" type="ORF">EJ02DRAFT_406747</name>
</gene>
<feature type="transmembrane region" description="Helical" evidence="1">
    <location>
        <begin position="343"/>
        <end position="366"/>
    </location>
</feature>
<keyword evidence="1" id="KW-0472">Membrane</keyword>
<evidence type="ECO:0000256" key="1">
    <source>
        <dbReference type="SAM" id="Phobius"/>
    </source>
</evidence>
<feature type="transmembrane region" description="Helical" evidence="1">
    <location>
        <begin position="40"/>
        <end position="63"/>
    </location>
</feature>
<dbReference type="AlphaFoldDB" id="A0A6A5SI17"/>
<feature type="transmembrane region" description="Helical" evidence="1">
    <location>
        <begin position="210"/>
        <end position="236"/>
    </location>
</feature>
<reference evidence="2" key="1">
    <citation type="journal article" date="2020" name="Stud. Mycol.">
        <title>101 Dothideomycetes genomes: a test case for predicting lifestyles and emergence of pathogens.</title>
        <authorList>
            <person name="Haridas S."/>
            <person name="Albert R."/>
            <person name="Binder M."/>
            <person name="Bloem J."/>
            <person name="Labutti K."/>
            <person name="Salamov A."/>
            <person name="Andreopoulos B."/>
            <person name="Baker S."/>
            <person name="Barry K."/>
            <person name="Bills G."/>
            <person name="Bluhm B."/>
            <person name="Cannon C."/>
            <person name="Castanera R."/>
            <person name="Culley D."/>
            <person name="Daum C."/>
            <person name="Ezra D."/>
            <person name="Gonzalez J."/>
            <person name="Henrissat B."/>
            <person name="Kuo A."/>
            <person name="Liang C."/>
            <person name="Lipzen A."/>
            <person name="Lutzoni F."/>
            <person name="Magnuson J."/>
            <person name="Mondo S."/>
            <person name="Nolan M."/>
            <person name="Ohm R."/>
            <person name="Pangilinan J."/>
            <person name="Park H.-J."/>
            <person name="Ramirez L."/>
            <person name="Alfaro M."/>
            <person name="Sun H."/>
            <person name="Tritt A."/>
            <person name="Yoshinaga Y."/>
            <person name="Zwiers L.-H."/>
            <person name="Turgeon B."/>
            <person name="Goodwin S."/>
            <person name="Spatafora J."/>
            <person name="Crous P."/>
            <person name="Grigoriev I."/>
        </authorList>
    </citation>
    <scope>NUCLEOTIDE SEQUENCE</scope>
    <source>
        <strain evidence="2">CBS 161.51</strain>
    </source>
</reference>
<dbReference type="EMBL" id="ML976065">
    <property type="protein sequence ID" value="KAF1940285.1"/>
    <property type="molecule type" value="Genomic_DNA"/>
</dbReference>
<proteinExistence type="predicted"/>
<name>A0A6A5SI17_9PLEO</name>
<evidence type="ECO:0008006" key="4">
    <source>
        <dbReference type="Google" id="ProtNLM"/>
    </source>
</evidence>
<dbReference type="OrthoDB" id="2896006at2759"/>
<organism evidence="2 3">
    <name type="scientific">Clathrospora elynae</name>
    <dbReference type="NCBI Taxonomy" id="706981"/>
    <lineage>
        <taxon>Eukaryota</taxon>
        <taxon>Fungi</taxon>
        <taxon>Dikarya</taxon>
        <taxon>Ascomycota</taxon>
        <taxon>Pezizomycotina</taxon>
        <taxon>Dothideomycetes</taxon>
        <taxon>Pleosporomycetidae</taxon>
        <taxon>Pleosporales</taxon>
        <taxon>Diademaceae</taxon>
        <taxon>Clathrospora</taxon>
    </lineage>
</organism>
<keyword evidence="1" id="KW-1133">Transmembrane helix</keyword>
<keyword evidence="1" id="KW-0812">Transmembrane</keyword>
<sequence length="384" mass="41959">MAILSELARRAVSHPNTAAFVKRAAYVQNGEGEKIEVPTWGIVVLYVSILAASVFVSLVSYMLHEVVTTLCMVESPTAAITVSPSTHEPSDKEGEKETLLETGPTITLVNQKPITASIRGTIRHLVSHAGRFARFRGLPIHILYSFLAGIVATFFSGAIPNVPGQAILAVGLTGAALANLHAAWTHKVVGMPTEKTFWQRIPAKSHWKTLAVPAAIETVMPYVSLYLTAGVAMVMGLHKLDQENIAEYRCAQWLGLAARIIITLIFSITCTLFLCLPAIVTLIRVEASILPEDEDTIVPFDRTFGGKVVSKMMGGTGVVGFLDAWRSFNWEARRRLLKLYTKVFFIMVGIFFVLIHVIVFEVFAIMGPAVGKLMAQMKHDGLAN</sequence>
<feature type="transmembrane region" description="Helical" evidence="1">
    <location>
        <begin position="166"/>
        <end position="189"/>
    </location>
</feature>
<feature type="transmembrane region" description="Helical" evidence="1">
    <location>
        <begin position="141"/>
        <end position="160"/>
    </location>
</feature>
<accession>A0A6A5SI17</accession>
<evidence type="ECO:0000313" key="2">
    <source>
        <dbReference type="EMBL" id="KAF1940285.1"/>
    </source>
</evidence>
<keyword evidence="3" id="KW-1185">Reference proteome</keyword>
<dbReference type="Proteomes" id="UP000800038">
    <property type="component" value="Unassembled WGS sequence"/>
</dbReference>